<evidence type="ECO:0000313" key="2">
    <source>
        <dbReference type="Proteomes" id="UP000068243"/>
    </source>
</evidence>
<reference evidence="2" key="1">
    <citation type="journal article" date="2016" name="Genome Announc.">
        <title>Draft genome sequence of Aspergillus niger strain An76.</title>
        <authorList>
            <person name="Gong W."/>
            <person name="Cheng Z."/>
            <person name="Zhang H."/>
            <person name="Liu L."/>
            <person name="Gao P."/>
            <person name="Wang L."/>
        </authorList>
    </citation>
    <scope>NUCLEOTIDE SEQUENCE [LARGE SCALE GENOMIC DNA]</scope>
    <source>
        <strain evidence="2">An76</strain>
    </source>
</reference>
<protein>
    <recommendedName>
        <fullName evidence="3">Mitochondrial export protein Som1</fullName>
    </recommendedName>
</protein>
<sequence length="107" mass="11887">MAPLVPVFSAESLPDHVNIVTKNFQEKRRKGGPVELEKCKLLEMVQYSCNPPQEGIPKPGVVNCKPIVRLFRRCAGGLTVETTAWEPIRIAKEEAERKRAAESSSKA</sequence>
<dbReference type="AlphaFoldDB" id="A0A117E194"/>
<proteinExistence type="predicted"/>
<dbReference type="VEuPathDB" id="FungiDB:ATCC64974_9780"/>
<name>A0A117E194_ASPNG</name>
<dbReference type="EMBL" id="BCMY01000010">
    <property type="protein sequence ID" value="GAQ43713.1"/>
    <property type="molecule type" value="Genomic_DNA"/>
</dbReference>
<comment type="caution">
    <text evidence="1">The sequence shown here is derived from an EMBL/GenBank/DDBJ whole genome shotgun (WGS) entry which is preliminary data.</text>
</comment>
<organism evidence="1 2">
    <name type="scientific">Aspergillus niger</name>
    <dbReference type="NCBI Taxonomy" id="5061"/>
    <lineage>
        <taxon>Eukaryota</taxon>
        <taxon>Fungi</taxon>
        <taxon>Dikarya</taxon>
        <taxon>Ascomycota</taxon>
        <taxon>Pezizomycotina</taxon>
        <taxon>Eurotiomycetes</taxon>
        <taxon>Eurotiomycetidae</taxon>
        <taxon>Eurotiales</taxon>
        <taxon>Aspergillaceae</taxon>
        <taxon>Aspergillus</taxon>
        <taxon>Aspergillus subgen. Circumdati</taxon>
    </lineage>
</organism>
<dbReference type="Proteomes" id="UP000068243">
    <property type="component" value="Unassembled WGS sequence"/>
</dbReference>
<evidence type="ECO:0000313" key="1">
    <source>
        <dbReference type="EMBL" id="GAQ43713.1"/>
    </source>
</evidence>
<accession>A0A117E194</accession>
<dbReference type="Pfam" id="PF11093">
    <property type="entry name" value="Mitochondr_Som1"/>
    <property type="match status" value="1"/>
</dbReference>
<dbReference type="GO" id="GO:0042720">
    <property type="term" value="C:mitochondrial inner membrane peptidase complex"/>
    <property type="evidence" value="ECO:0007669"/>
    <property type="project" value="InterPro"/>
</dbReference>
<dbReference type="OrthoDB" id="3983163at2759"/>
<evidence type="ECO:0008006" key="3">
    <source>
        <dbReference type="Google" id="ProtNLM"/>
    </source>
</evidence>
<gene>
    <name evidence="1" type="ORF">ABL_06374</name>
</gene>
<dbReference type="OMA" id="TTSWEPI"/>
<dbReference type="InterPro" id="IPR024645">
    <property type="entry name" value="Mitochondr_Som1"/>
</dbReference>